<reference evidence="2" key="1">
    <citation type="submission" date="2006-06" db="EMBL/GenBank/DDBJ databases">
        <title>Complete sequence of chromosome of Chelativorans sp. BNC1.</title>
        <authorList>
            <consortium name="US DOE Joint Genome Institute"/>
            <person name="Copeland A."/>
            <person name="Lucas S."/>
            <person name="Lapidus A."/>
            <person name="Barry K."/>
            <person name="Detter J.C."/>
            <person name="Glavina del Rio T."/>
            <person name="Hammon N."/>
            <person name="Israni S."/>
            <person name="Dalin E."/>
            <person name="Tice H."/>
            <person name="Pitluck S."/>
            <person name="Chertkov O."/>
            <person name="Brettin T."/>
            <person name="Bruce D."/>
            <person name="Han C."/>
            <person name="Tapia R."/>
            <person name="Gilna P."/>
            <person name="Schmutz J."/>
            <person name="Larimer F."/>
            <person name="Land M."/>
            <person name="Hauser L."/>
            <person name="Kyrpides N."/>
            <person name="Mikhailova N."/>
            <person name="Richardson P."/>
        </authorList>
    </citation>
    <scope>NUCLEOTIDE SEQUENCE</scope>
    <source>
        <strain evidence="2">BNC1</strain>
    </source>
</reference>
<accession>Q11LM9</accession>
<dbReference type="AlphaFoldDB" id="Q11LM9"/>
<name>Q11LM9_CHESB</name>
<sequence length="172" mass="18744" precursor="true">MSLLGNDSRPPASWKAAALTAALLAAGTTGLRGAEANSATSQDEVQRFCTNIADEARDRRYMLQSQQLETLKGEVEKRIAALEEKRREYEDWLARREAFLAKAEENLVQIYSSMRPDAAAERLAEVRIDLAAAILVKLEPRTAGIILNEMNSKAAAALTGIMASAARPEDPS</sequence>
<evidence type="ECO:0000313" key="2">
    <source>
        <dbReference type="EMBL" id="ABG61696.1"/>
    </source>
</evidence>
<dbReference type="KEGG" id="mes:Meso_0292"/>
<proteinExistence type="predicted"/>
<evidence type="ECO:0000256" key="1">
    <source>
        <dbReference type="SAM" id="Coils"/>
    </source>
</evidence>
<dbReference type="STRING" id="266779.Meso_0292"/>
<keyword evidence="1" id="KW-0175">Coiled coil</keyword>
<gene>
    <name evidence="2" type="ordered locus">Meso_0292</name>
</gene>
<dbReference type="OrthoDB" id="9810610at2"/>
<dbReference type="EMBL" id="CP000390">
    <property type="protein sequence ID" value="ABG61696.1"/>
    <property type="molecule type" value="Genomic_DNA"/>
</dbReference>
<organism evidence="2">
    <name type="scientific">Chelativorans sp. (strain BNC1)</name>
    <dbReference type="NCBI Taxonomy" id="266779"/>
    <lineage>
        <taxon>Bacteria</taxon>
        <taxon>Pseudomonadati</taxon>
        <taxon>Pseudomonadota</taxon>
        <taxon>Alphaproteobacteria</taxon>
        <taxon>Hyphomicrobiales</taxon>
        <taxon>Phyllobacteriaceae</taxon>
        <taxon>Chelativorans</taxon>
    </lineage>
</organism>
<dbReference type="HOGENOM" id="CLU_117598_1_0_5"/>
<dbReference type="SUPFAM" id="SSF158791">
    <property type="entry name" value="MgtE N-terminal domain-like"/>
    <property type="match status" value="1"/>
</dbReference>
<feature type="coiled-coil region" evidence="1">
    <location>
        <begin position="65"/>
        <end position="102"/>
    </location>
</feature>
<dbReference type="eggNOG" id="COG3334">
    <property type="taxonomic scope" value="Bacteria"/>
</dbReference>
<protein>
    <submittedName>
        <fullName evidence="2">Uncharacterized protein</fullName>
    </submittedName>
</protein>